<dbReference type="Gene3D" id="1.10.8.1050">
    <property type="entry name" value="Antitoxin VbhA-like"/>
    <property type="match status" value="1"/>
</dbReference>
<proteinExistence type="predicted"/>
<feature type="region of interest" description="Disordered" evidence="1">
    <location>
        <begin position="1"/>
        <end position="29"/>
    </location>
</feature>
<evidence type="ECO:0008006" key="4">
    <source>
        <dbReference type="Google" id="ProtNLM"/>
    </source>
</evidence>
<gene>
    <name evidence="2" type="ORF">HNP98_003970</name>
</gene>
<evidence type="ECO:0000313" key="2">
    <source>
        <dbReference type="EMBL" id="NRT21125.1"/>
    </source>
</evidence>
<evidence type="ECO:0000256" key="1">
    <source>
        <dbReference type="SAM" id="MobiDB-lite"/>
    </source>
</evidence>
<comment type="caution">
    <text evidence="2">The sequence shown here is derived from an EMBL/GenBank/DDBJ whole genome shotgun (WGS) entry which is preliminary data.</text>
</comment>
<evidence type="ECO:0000313" key="3">
    <source>
        <dbReference type="Proteomes" id="UP000779507"/>
    </source>
</evidence>
<dbReference type="CDD" id="cd11586">
    <property type="entry name" value="VbhA_like"/>
    <property type="match status" value="1"/>
</dbReference>
<organism evidence="2 3">
    <name type="scientific">Hymenobacter caeli</name>
    <dbReference type="NCBI Taxonomy" id="2735894"/>
    <lineage>
        <taxon>Bacteria</taxon>
        <taxon>Pseudomonadati</taxon>
        <taxon>Bacteroidota</taxon>
        <taxon>Cytophagia</taxon>
        <taxon>Cytophagales</taxon>
        <taxon>Hymenobacteraceae</taxon>
        <taxon>Hymenobacter</taxon>
    </lineage>
</organism>
<sequence>MKQPFFTPAPAGLTPEQLTARQERERSATNSVATLMSNGPAPSLESLALMQRYVDGELSIDQVVELTDAMLLARHQPPAGAEANAQSAR</sequence>
<dbReference type="Proteomes" id="UP000779507">
    <property type="component" value="Unassembled WGS sequence"/>
</dbReference>
<name>A0ABX2FXN3_9BACT</name>
<dbReference type="EMBL" id="JABSNP010000026">
    <property type="protein sequence ID" value="NRT21125.1"/>
    <property type="molecule type" value="Genomic_DNA"/>
</dbReference>
<accession>A0ABX2FXN3</accession>
<reference evidence="2 3" key="1">
    <citation type="submission" date="2020-05" db="EMBL/GenBank/DDBJ databases">
        <title>Genomic Encyclopedia of Type Strains, Phase IV (KMG-V): Genome sequencing to study the core and pangenomes of soil and plant-associated prokaryotes.</title>
        <authorList>
            <person name="Whitman W."/>
        </authorList>
    </citation>
    <scope>NUCLEOTIDE SEQUENCE [LARGE SCALE GENOMIC DNA]</scope>
    <source>
        <strain evidence="2 3">9A</strain>
    </source>
</reference>
<dbReference type="InterPro" id="IPR043038">
    <property type="entry name" value="VbhA_sf"/>
</dbReference>
<dbReference type="InterPro" id="IPR033788">
    <property type="entry name" value="VbhA-like"/>
</dbReference>
<keyword evidence="3" id="KW-1185">Reference proteome</keyword>
<dbReference type="RefSeq" id="WP_173811885.1">
    <property type="nucleotide sequence ID" value="NZ_JABSNP010000026.1"/>
</dbReference>
<protein>
    <recommendedName>
        <fullName evidence="4">Antitoxin VbhA domain-containing protein</fullName>
    </recommendedName>
</protein>